<comment type="similarity">
    <text evidence="2">Belongs to the FCHO family.</text>
</comment>
<dbReference type="InterPro" id="IPR028565">
    <property type="entry name" value="MHD"/>
</dbReference>
<evidence type="ECO:0000313" key="14">
    <source>
        <dbReference type="Proteomes" id="UP000694700"/>
    </source>
</evidence>
<evidence type="ECO:0000256" key="10">
    <source>
        <dbReference type="SAM" id="MobiDB-lite"/>
    </source>
</evidence>
<proteinExistence type="inferred from homology"/>
<evidence type="ECO:0000256" key="2">
    <source>
        <dbReference type="ARBA" id="ARBA00011064"/>
    </source>
</evidence>
<keyword evidence="5 8" id="KW-0175">Coiled coil</keyword>
<evidence type="ECO:0000256" key="7">
    <source>
        <dbReference type="ARBA" id="ARBA00023176"/>
    </source>
</evidence>
<dbReference type="GO" id="GO:0005886">
    <property type="term" value="C:plasma membrane"/>
    <property type="evidence" value="ECO:0007669"/>
    <property type="project" value="TreeGrafter"/>
</dbReference>
<dbReference type="Gene3D" id="2.60.40.1170">
    <property type="entry name" value="Mu homology domain, subdomain B"/>
    <property type="match status" value="2"/>
</dbReference>
<dbReference type="GO" id="GO:0048488">
    <property type="term" value="P:synaptic vesicle endocytosis"/>
    <property type="evidence" value="ECO:0007669"/>
    <property type="project" value="TreeGrafter"/>
</dbReference>
<dbReference type="InterPro" id="IPR018808">
    <property type="entry name" value="Muniscin_C"/>
</dbReference>
<comment type="subcellular location">
    <subcellularLocation>
        <location evidence="1">Membrane</location>
        <location evidence="1">Clathrin-coated pit</location>
        <topology evidence="1">Peripheral membrane protein</topology>
        <orientation evidence="1">Cytoplasmic side</orientation>
    </subcellularLocation>
</comment>
<dbReference type="Ensembl" id="ENSCCRT00015116101.1">
    <property type="protein sequence ID" value="ENSCCRP00015112549.1"/>
    <property type="gene ID" value="ENSCCRG00015044268.1"/>
</dbReference>
<evidence type="ECO:0000259" key="11">
    <source>
        <dbReference type="PROSITE" id="PS51072"/>
    </source>
</evidence>
<dbReference type="GO" id="GO:0005905">
    <property type="term" value="C:clathrin-coated pit"/>
    <property type="evidence" value="ECO:0007669"/>
    <property type="project" value="UniProtKB-SubCell"/>
</dbReference>
<dbReference type="GO" id="GO:0072583">
    <property type="term" value="P:clathrin-dependent endocytosis"/>
    <property type="evidence" value="ECO:0007669"/>
    <property type="project" value="TreeGrafter"/>
</dbReference>
<keyword evidence="7" id="KW-0168">Coated pit</keyword>
<feature type="domain" description="F-BAR" evidence="12">
    <location>
        <begin position="1"/>
        <end position="226"/>
    </location>
</feature>
<feature type="compositionally biased region" description="Low complexity" evidence="10">
    <location>
        <begin position="475"/>
        <end position="498"/>
    </location>
</feature>
<dbReference type="GO" id="GO:0098793">
    <property type="term" value="C:presynapse"/>
    <property type="evidence" value="ECO:0007669"/>
    <property type="project" value="GOC"/>
</dbReference>
<feature type="region of interest" description="Disordered" evidence="10">
    <location>
        <begin position="400"/>
        <end position="529"/>
    </location>
</feature>
<evidence type="ECO:0000256" key="6">
    <source>
        <dbReference type="ARBA" id="ARBA00023136"/>
    </source>
</evidence>
<keyword evidence="3" id="KW-0597">Phosphoprotein</keyword>
<feature type="compositionally biased region" description="Polar residues" evidence="10">
    <location>
        <begin position="504"/>
        <end position="514"/>
    </location>
</feature>
<evidence type="ECO:0000256" key="8">
    <source>
        <dbReference type="PROSITE-ProRule" id="PRU01077"/>
    </source>
</evidence>
<evidence type="ECO:0000256" key="9">
    <source>
        <dbReference type="SAM" id="Coils"/>
    </source>
</evidence>
<dbReference type="InterPro" id="IPR027267">
    <property type="entry name" value="AH/BAR_dom_sf"/>
</dbReference>
<name>A0A8C2GR18_CYPCA</name>
<dbReference type="InterPro" id="IPR031160">
    <property type="entry name" value="F_BAR_dom"/>
</dbReference>
<sequence length="807" mass="88860">MKHGQISSKELSEFIRERATIEEAYSRSMTKLAKTASNCSQLGTFAPMWDVFKQSTEKLAACHMELVRKLQELIKEVQKYVEEQAKNHKKTKEEVASTLEAVQNIQSVSQALQKSKENYISKTLEQERMRKEGATQKDLDKAGLKVKKATETYKSYVEKYATAKTEFEQRMTETSQKFQGIEEEHVLRMQEIIHSYCQSVEETHIQIGEGQEEFVKNMENTSVESLIQKLAESKGTGKERPGPIEFEECNVSIATEGAKPRKRKTFAIPGRRRDKDTDSTESAEVEAVNASNGAPPGFYGAIDLHNANVPQLDEEGFCIRPENSFYSSSDSEDEDEPRKFHVQIKPVQTNNGTHQHKATIDELKASIGNISLSPTPAVRDVSYQHAHHVRLSNNDLLSLDPFGPTSTGSSSSLPHSSVPPPNRPTTPLGTATIIPPPRPLSRPKLPAGKLTGINEAGRPFSPSKMSNSSPPPAAPLARAESSSSLSSNTSLSTTNTPTVGEFSVSHTHIHMTNTRRTEEAHTKWTSRGPSPVTLASLDALPIAVAFTESVNAYFKGADPSKCIVKITGDMTLSFPSGIIKIFTSSPSPAVLSFKLSNTSRLEQIMPNQQLLHSDSSQSDTNTKDFWLNMPALTAYLRKSSEQNPAASYYNVDILKYQVCSNGIQSTPLNLVVYWKCTSSTTDLRVDYRYNPEAMQPPAALTNVQVLVPVSGDVTNMQSIPNAIWNAEQSKSLWKLSDISDKSENEGSGSLRAKFELSDGPSIPATLAVQFFSEGSTLSGVDVELVGSGYRLSLNKKRFATGRYMADC</sequence>
<dbReference type="InterPro" id="IPR001060">
    <property type="entry name" value="FCH_dom"/>
</dbReference>
<protein>
    <submittedName>
        <fullName evidence="13">FCH and mu domain containing endocytic adaptor 2</fullName>
    </submittedName>
</protein>
<dbReference type="SMART" id="SM00055">
    <property type="entry name" value="FCH"/>
    <property type="match status" value="1"/>
</dbReference>
<dbReference type="InterPro" id="IPR036168">
    <property type="entry name" value="AP2_Mu_C_sf"/>
</dbReference>
<dbReference type="PROSITE" id="PS51072">
    <property type="entry name" value="MHD"/>
    <property type="match status" value="1"/>
</dbReference>
<feature type="region of interest" description="Disordered" evidence="10">
    <location>
        <begin position="257"/>
        <end position="295"/>
    </location>
</feature>
<dbReference type="Proteomes" id="UP000694700">
    <property type="component" value="Unplaced"/>
</dbReference>
<dbReference type="PANTHER" id="PTHR23065">
    <property type="entry name" value="PROLINE-SERINE-THREONINE PHOSPHATASE INTERACTING PROTEIN 1"/>
    <property type="match status" value="1"/>
</dbReference>
<evidence type="ECO:0000256" key="5">
    <source>
        <dbReference type="ARBA" id="ARBA00023054"/>
    </source>
</evidence>
<accession>A0A8C2GR18</accession>
<evidence type="ECO:0000256" key="4">
    <source>
        <dbReference type="ARBA" id="ARBA00022583"/>
    </source>
</evidence>
<evidence type="ECO:0000259" key="12">
    <source>
        <dbReference type="PROSITE" id="PS51741"/>
    </source>
</evidence>
<evidence type="ECO:0000256" key="3">
    <source>
        <dbReference type="ARBA" id="ARBA00022553"/>
    </source>
</evidence>
<organism evidence="13 14">
    <name type="scientific">Cyprinus carpio</name>
    <name type="common">Common carp</name>
    <dbReference type="NCBI Taxonomy" id="7962"/>
    <lineage>
        <taxon>Eukaryota</taxon>
        <taxon>Metazoa</taxon>
        <taxon>Chordata</taxon>
        <taxon>Craniata</taxon>
        <taxon>Vertebrata</taxon>
        <taxon>Euteleostomi</taxon>
        <taxon>Actinopterygii</taxon>
        <taxon>Neopterygii</taxon>
        <taxon>Teleostei</taxon>
        <taxon>Ostariophysi</taxon>
        <taxon>Cypriniformes</taxon>
        <taxon>Cyprinidae</taxon>
        <taxon>Cyprininae</taxon>
        <taxon>Cyprinus</taxon>
    </lineage>
</organism>
<dbReference type="GO" id="GO:0030136">
    <property type="term" value="C:clathrin-coated vesicle"/>
    <property type="evidence" value="ECO:0007669"/>
    <property type="project" value="TreeGrafter"/>
</dbReference>
<keyword evidence="6" id="KW-0472">Membrane</keyword>
<feature type="coiled-coil region" evidence="9">
    <location>
        <begin position="63"/>
        <end position="94"/>
    </location>
</feature>
<evidence type="ECO:0000313" key="13">
    <source>
        <dbReference type="Ensembl" id="ENSCCRP00015112549.1"/>
    </source>
</evidence>
<evidence type="ECO:0000256" key="1">
    <source>
        <dbReference type="ARBA" id="ARBA00004283"/>
    </source>
</evidence>
<keyword evidence="4" id="KW-0254">Endocytosis</keyword>
<dbReference type="GO" id="GO:0048268">
    <property type="term" value="P:clathrin coat assembly"/>
    <property type="evidence" value="ECO:0007669"/>
    <property type="project" value="TreeGrafter"/>
</dbReference>
<feature type="domain" description="MHD" evidence="11">
    <location>
        <begin position="539"/>
        <end position="807"/>
    </location>
</feature>
<dbReference type="Pfam" id="PF10291">
    <property type="entry name" value="muHD"/>
    <property type="match status" value="1"/>
</dbReference>
<dbReference type="AlphaFoldDB" id="A0A8C2GR18"/>
<dbReference type="SUPFAM" id="SSF49447">
    <property type="entry name" value="Second domain of Mu2 adaptin subunit (ap50) of ap2 adaptor"/>
    <property type="match status" value="1"/>
</dbReference>
<dbReference type="PANTHER" id="PTHR23065:SF8">
    <property type="entry name" value="F-BAR DOMAIN ONLY PROTEIN 2"/>
    <property type="match status" value="1"/>
</dbReference>
<reference evidence="13" key="1">
    <citation type="submission" date="2025-08" db="UniProtKB">
        <authorList>
            <consortium name="Ensembl"/>
        </authorList>
    </citation>
    <scope>IDENTIFICATION</scope>
</reference>
<dbReference type="PROSITE" id="PS51741">
    <property type="entry name" value="F_BAR"/>
    <property type="match status" value="1"/>
</dbReference>
<dbReference type="Gene3D" id="1.20.1270.60">
    <property type="entry name" value="Arfaptin homology (AH) domain/BAR domain"/>
    <property type="match status" value="1"/>
</dbReference>
<feature type="compositionally biased region" description="Low complexity" evidence="10">
    <location>
        <begin position="401"/>
        <end position="416"/>
    </location>
</feature>
<dbReference type="FunFam" id="2.60.40.1170:FF:000005">
    <property type="entry name" value="SH3-containing GRB2-like protein 3-interacting protein 1 isoform X3"/>
    <property type="match status" value="1"/>
</dbReference>
<dbReference type="Pfam" id="PF22699">
    <property type="entry name" value="GMIP-like_FCH"/>
    <property type="match status" value="1"/>
</dbReference>
<dbReference type="InterPro" id="IPR054713">
    <property type="entry name" value="GMIP/FCHO2-like_FCH"/>
</dbReference>
<dbReference type="SUPFAM" id="SSF103657">
    <property type="entry name" value="BAR/IMD domain-like"/>
    <property type="match status" value="1"/>
</dbReference>